<dbReference type="InterPro" id="IPR051677">
    <property type="entry name" value="AfsR-DnrI-RedD_regulator"/>
</dbReference>
<keyword evidence="5" id="KW-0597">Phosphoprotein</keyword>
<keyword evidence="1" id="KW-0902">Two-component regulatory system</keyword>
<evidence type="ECO:0000259" key="6">
    <source>
        <dbReference type="PROSITE" id="PS50110"/>
    </source>
</evidence>
<name>A0ABX3HH67_PAEBO</name>
<dbReference type="InterPro" id="IPR001789">
    <property type="entry name" value="Sig_transdc_resp-reg_receiver"/>
</dbReference>
<dbReference type="Gene3D" id="1.25.40.10">
    <property type="entry name" value="Tetratricopeptide repeat domain"/>
    <property type="match status" value="1"/>
</dbReference>
<dbReference type="InterPro" id="IPR011006">
    <property type="entry name" value="CheY-like_superfamily"/>
</dbReference>
<evidence type="ECO:0000256" key="2">
    <source>
        <dbReference type="ARBA" id="ARBA00023015"/>
    </source>
</evidence>
<dbReference type="Pfam" id="PF00072">
    <property type="entry name" value="Response_reg"/>
    <property type="match status" value="1"/>
</dbReference>
<evidence type="ECO:0000313" key="7">
    <source>
        <dbReference type="EMBL" id="OMD48703.1"/>
    </source>
</evidence>
<feature type="modified residue" description="4-aspartylphosphate" evidence="5">
    <location>
        <position position="54"/>
    </location>
</feature>
<dbReference type="InterPro" id="IPR016032">
    <property type="entry name" value="Sig_transdc_resp-reg_C-effctor"/>
</dbReference>
<dbReference type="InterPro" id="IPR011990">
    <property type="entry name" value="TPR-like_helical_dom_sf"/>
</dbReference>
<reference evidence="7 8" key="1">
    <citation type="submission" date="2016-10" db="EMBL/GenBank/DDBJ databases">
        <title>Paenibacillus species isolates.</title>
        <authorList>
            <person name="Beno S.M."/>
        </authorList>
    </citation>
    <scope>NUCLEOTIDE SEQUENCE [LARGE SCALE GENOMIC DNA]</scope>
    <source>
        <strain evidence="7 8">FSL H7-0744</strain>
    </source>
</reference>
<dbReference type="SMART" id="SM01043">
    <property type="entry name" value="BTAD"/>
    <property type="match status" value="1"/>
</dbReference>
<feature type="domain" description="Response regulatory" evidence="6">
    <location>
        <begin position="3"/>
        <end position="117"/>
    </location>
</feature>
<evidence type="ECO:0000256" key="5">
    <source>
        <dbReference type="PROSITE-ProRule" id="PRU00169"/>
    </source>
</evidence>
<dbReference type="Gene3D" id="1.10.10.10">
    <property type="entry name" value="Winged helix-like DNA-binding domain superfamily/Winged helix DNA-binding domain"/>
    <property type="match status" value="1"/>
</dbReference>
<keyword evidence="8" id="KW-1185">Reference proteome</keyword>
<evidence type="ECO:0000313" key="8">
    <source>
        <dbReference type="Proteomes" id="UP000187412"/>
    </source>
</evidence>
<dbReference type="EMBL" id="MPTB01000011">
    <property type="protein sequence ID" value="OMD48703.1"/>
    <property type="molecule type" value="Genomic_DNA"/>
</dbReference>
<evidence type="ECO:0000256" key="3">
    <source>
        <dbReference type="ARBA" id="ARBA00023125"/>
    </source>
</evidence>
<dbReference type="Gene3D" id="3.40.50.2300">
    <property type="match status" value="1"/>
</dbReference>
<dbReference type="PANTHER" id="PTHR35807">
    <property type="entry name" value="TRANSCRIPTIONAL REGULATOR REDD-RELATED"/>
    <property type="match status" value="1"/>
</dbReference>
<dbReference type="InterPro" id="IPR005158">
    <property type="entry name" value="BTAD"/>
</dbReference>
<sequence>MIQALLVDDEQLALMNLELMLKEMPMVNVIGAYTDPAKAVQASAQLNPDVIFLDIEMPGLNGMMAAELLQIQCPRTKIVFLTAYNNYAVGAFELNALDYLLKPVKLERLLKTIQRLEEQKVEESADKHENKTVIRSFQSLRFERCGQPLLNIRWRTSKSQELFAYLLHNRNRFVGKNHLIEMLWPNISYKKASTLLYTTIYQVRNCLKQAEIDLLINSVSTEGGYILETDNLLIDVMEWEKGIQALPAINHDNYAEHQRLFDFYAGDYLGDYDYLWAESERQRLRSIWLHHAMGMAEFCTSSDKIPEALTVYQRVVQMYPYFEQAHFGLMKVYNSIGERAAVEERYNLLAELLNRDLSIGPPAEITNWYEEWKQLNLRKL</sequence>
<comment type="caution">
    <text evidence="7">The sequence shown here is derived from an EMBL/GenBank/DDBJ whole genome shotgun (WGS) entry which is preliminary data.</text>
</comment>
<keyword evidence="2" id="KW-0805">Transcription regulation</keyword>
<protein>
    <recommendedName>
        <fullName evidence="6">Response regulatory domain-containing protein</fullName>
    </recommendedName>
</protein>
<dbReference type="Proteomes" id="UP000187412">
    <property type="component" value="Unassembled WGS sequence"/>
</dbReference>
<organism evidence="7 8">
    <name type="scientific">Paenibacillus borealis</name>
    <dbReference type="NCBI Taxonomy" id="160799"/>
    <lineage>
        <taxon>Bacteria</taxon>
        <taxon>Bacillati</taxon>
        <taxon>Bacillota</taxon>
        <taxon>Bacilli</taxon>
        <taxon>Bacillales</taxon>
        <taxon>Paenibacillaceae</taxon>
        <taxon>Paenibacillus</taxon>
    </lineage>
</organism>
<dbReference type="PANTHER" id="PTHR35807:SF2">
    <property type="entry name" value="TRANSCRIPTIONAL ACTIVATOR DOMAIN"/>
    <property type="match status" value="1"/>
</dbReference>
<proteinExistence type="predicted"/>
<dbReference type="SMART" id="SM00448">
    <property type="entry name" value="REC"/>
    <property type="match status" value="1"/>
</dbReference>
<evidence type="ECO:0000256" key="4">
    <source>
        <dbReference type="ARBA" id="ARBA00023163"/>
    </source>
</evidence>
<dbReference type="SUPFAM" id="SSF52172">
    <property type="entry name" value="CheY-like"/>
    <property type="match status" value="1"/>
</dbReference>
<dbReference type="PROSITE" id="PS50110">
    <property type="entry name" value="RESPONSE_REGULATORY"/>
    <property type="match status" value="1"/>
</dbReference>
<evidence type="ECO:0000256" key="1">
    <source>
        <dbReference type="ARBA" id="ARBA00023012"/>
    </source>
</evidence>
<keyword evidence="4" id="KW-0804">Transcription</keyword>
<dbReference type="RefSeq" id="WP_179091732.1">
    <property type="nucleotide sequence ID" value="NZ_MPTB01000011.1"/>
</dbReference>
<accession>A0ABX3HH67</accession>
<dbReference type="SUPFAM" id="SSF46894">
    <property type="entry name" value="C-terminal effector domain of the bipartite response regulators"/>
    <property type="match status" value="1"/>
</dbReference>
<dbReference type="Pfam" id="PF03704">
    <property type="entry name" value="BTAD"/>
    <property type="match status" value="1"/>
</dbReference>
<dbReference type="InterPro" id="IPR036388">
    <property type="entry name" value="WH-like_DNA-bd_sf"/>
</dbReference>
<keyword evidence="3" id="KW-0238">DNA-binding</keyword>
<gene>
    <name evidence="7" type="ORF">BSK56_10465</name>
</gene>
<dbReference type="SUPFAM" id="SSF48452">
    <property type="entry name" value="TPR-like"/>
    <property type="match status" value="1"/>
</dbReference>